<keyword evidence="2" id="KW-1003">Cell membrane</keyword>
<dbReference type="Pfam" id="PF02743">
    <property type="entry name" value="dCache_1"/>
    <property type="match status" value="1"/>
</dbReference>
<dbReference type="SUPFAM" id="SSF58104">
    <property type="entry name" value="Methyl-accepting chemotaxis protein (MCP) signaling domain"/>
    <property type="match status" value="1"/>
</dbReference>
<keyword evidence="6 11" id="KW-0472">Membrane</keyword>
<dbReference type="InterPro" id="IPR004090">
    <property type="entry name" value="Chemotax_Me-accpt_rcpt"/>
</dbReference>
<dbReference type="CDD" id="cd12912">
    <property type="entry name" value="PDC2_MCP_like"/>
    <property type="match status" value="1"/>
</dbReference>
<evidence type="ECO:0000256" key="10">
    <source>
        <dbReference type="SAM" id="Coils"/>
    </source>
</evidence>
<organism evidence="14 15">
    <name type="scientific">Desulfobaculum bizertense DSM 18034</name>
    <dbReference type="NCBI Taxonomy" id="1121442"/>
    <lineage>
        <taxon>Bacteria</taxon>
        <taxon>Pseudomonadati</taxon>
        <taxon>Thermodesulfobacteriota</taxon>
        <taxon>Desulfovibrionia</taxon>
        <taxon>Desulfovibrionales</taxon>
        <taxon>Desulfovibrionaceae</taxon>
        <taxon>Desulfobaculum</taxon>
    </lineage>
</organism>
<dbReference type="SMART" id="SM00304">
    <property type="entry name" value="HAMP"/>
    <property type="match status" value="1"/>
</dbReference>
<keyword evidence="3" id="KW-0145">Chemotaxis</keyword>
<evidence type="ECO:0000256" key="11">
    <source>
        <dbReference type="SAM" id="Phobius"/>
    </source>
</evidence>
<evidence type="ECO:0000313" key="15">
    <source>
        <dbReference type="Proteomes" id="UP000189733"/>
    </source>
</evidence>
<dbReference type="AlphaFoldDB" id="A0A1T4W404"/>
<keyword evidence="10" id="KW-0175">Coiled coil</keyword>
<dbReference type="CDD" id="cd12913">
    <property type="entry name" value="PDC1_MCP_like"/>
    <property type="match status" value="1"/>
</dbReference>
<dbReference type="Gene3D" id="6.10.340.10">
    <property type="match status" value="1"/>
</dbReference>
<dbReference type="Pfam" id="PF00672">
    <property type="entry name" value="HAMP"/>
    <property type="match status" value="1"/>
</dbReference>
<dbReference type="InterPro" id="IPR004089">
    <property type="entry name" value="MCPsignal_dom"/>
</dbReference>
<dbReference type="GO" id="GO:0006935">
    <property type="term" value="P:chemotaxis"/>
    <property type="evidence" value="ECO:0007669"/>
    <property type="project" value="UniProtKB-KW"/>
</dbReference>
<accession>A0A1T4W404</accession>
<feature type="transmembrane region" description="Helical" evidence="11">
    <location>
        <begin position="12"/>
        <end position="33"/>
    </location>
</feature>
<dbReference type="PROSITE" id="PS50885">
    <property type="entry name" value="HAMP"/>
    <property type="match status" value="1"/>
</dbReference>
<dbReference type="STRING" id="1121442.SAMN02745702_01602"/>
<gene>
    <name evidence="14" type="ORF">SAMN02745702_01602</name>
</gene>
<evidence type="ECO:0000256" key="8">
    <source>
        <dbReference type="ARBA" id="ARBA00029447"/>
    </source>
</evidence>
<evidence type="ECO:0000256" key="5">
    <source>
        <dbReference type="ARBA" id="ARBA00022989"/>
    </source>
</evidence>
<evidence type="ECO:0000256" key="6">
    <source>
        <dbReference type="ARBA" id="ARBA00023136"/>
    </source>
</evidence>
<feature type="coiled-coil region" evidence="10">
    <location>
        <begin position="392"/>
        <end position="440"/>
    </location>
</feature>
<evidence type="ECO:0000259" key="12">
    <source>
        <dbReference type="PROSITE" id="PS50111"/>
    </source>
</evidence>
<dbReference type="GO" id="GO:0004888">
    <property type="term" value="F:transmembrane signaling receptor activity"/>
    <property type="evidence" value="ECO:0007669"/>
    <property type="project" value="InterPro"/>
</dbReference>
<evidence type="ECO:0000256" key="9">
    <source>
        <dbReference type="PROSITE-ProRule" id="PRU00284"/>
    </source>
</evidence>
<dbReference type="PANTHER" id="PTHR32089:SF112">
    <property type="entry name" value="LYSOZYME-LIKE PROTEIN-RELATED"/>
    <property type="match status" value="1"/>
</dbReference>
<comment type="subcellular location">
    <subcellularLocation>
        <location evidence="1">Cell membrane</location>
        <topology evidence="1">Multi-pass membrane protein</topology>
    </subcellularLocation>
</comment>
<dbReference type="GO" id="GO:0007165">
    <property type="term" value="P:signal transduction"/>
    <property type="evidence" value="ECO:0007669"/>
    <property type="project" value="UniProtKB-KW"/>
</dbReference>
<feature type="transmembrane region" description="Helical" evidence="11">
    <location>
        <begin position="326"/>
        <end position="346"/>
    </location>
</feature>
<evidence type="ECO:0000256" key="4">
    <source>
        <dbReference type="ARBA" id="ARBA00022692"/>
    </source>
</evidence>
<comment type="similarity">
    <text evidence="8">Belongs to the methyl-accepting chemotaxis (MCP) protein family.</text>
</comment>
<evidence type="ECO:0000256" key="3">
    <source>
        <dbReference type="ARBA" id="ARBA00022500"/>
    </source>
</evidence>
<dbReference type="InterPro" id="IPR003660">
    <property type="entry name" value="HAMP_dom"/>
</dbReference>
<feature type="coiled-coil region" evidence="10">
    <location>
        <begin position="662"/>
        <end position="710"/>
    </location>
</feature>
<proteinExistence type="inferred from homology"/>
<keyword evidence="5 11" id="KW-1133">Transmembrane helix</keyword>
<dbReference type="OrthoDB" id="9814362at2"/>
<reference evidence="14 15" key="1">
    <citation type="submission" date="2017-02" db="EMBL/GenBank/DDBJ databases">
        <authorList>
            <person name="Peterson S.W."/>
        </authorList>
    </citation>
    <scope>NUCLEOTIDE SEQUENCE [LARGE SCALE GENOMIC DNA]</scope>
    <source>
        <strain evidence="14 15">DSM 18034</strain>
    </source>
</reference>
<dbReference type="EMBL" id="FUYA01000004">
    <property type="protein sequence ID" value="SKA72044.1"/>
    <property type="molecule type" value="Genomic_DNA"/>
</dbReference>
<dbReference type="FunFam" id="1.10.287.950:FF:000001">
    <property type="entry name" value="Methyl-accepting chemotaxis sensory transducer"/>
    <property type="match status" value="1"/>
</dbReference>
<sequence length="721" mass="77766">MGIFRNLKTMYKIMLPTAALIVIAFIGIGYTTMHKSSRAIRGVAEREMSALVDKYASKIQAHIELGLNQSAALASAFAGMRAQGKTMDRDLAMTLVRTVIESNKNYQGGSTCWEPNTFDGRDSEFVNAPYHDETGRFVPYIYPVGNTTRVIALPEYDVPGAGDYYLVPRDTRRQHVTPPYHYKVDGQQYLLATTATPILVNGKALGAVTLDLNIQKLNDLIKSIKPYGTGYAFLMTNKGVIVAHPDESLICKNLFQVRSSDHYETLRQAMANTQPLSEIHTSPFTGEKTLVRYIPISLGQSGEHWYIGINAPLDKILADATELTNFIMLAGGLTILAVLIVIFFIARSISKPMGVMADAAKEVADGNYDVHVDDSKFGGEIRDLNNAFQLMVAGLVDNISKAKEMTKQAEEQTDKAQIALKDAEEAKKLAENAKREGMLQAAEDLTGIVTQISSATEELEAQIHESNKGSEVQKDRTAEAATAVEQMNASVLEIARSASHAANSAEQAKSQAKDGGSIVRNVVSNISEIHAMAGKMETGLNELGTQAQDIGQVMNVITDIADQTNLLALNAAIEAARAGEAGRGFAVVADEVRKLAEKTMTATKEVAQSVSAIQNGAQKNIDNMGQTANEVSKSTGLAKEAGEALEKIVTIVDSTADQVMAIATASEEQSAASEQINKSTEEVNLIAGDNAQAMEESSRAVTELANLTEQLTSIIQQLRNA</sequence>
<dbReference type="CDD" id="cd06225">
    <property type="entry name" value="HAMP"/>
    <property type="match status" value="1"/>
</dbReference>
<dbReference type="SMART" id="SM00283">
    <property type="entry name" value="MA"/>
    <property type="match status" value="1"/>
</dbReference>
<dbReference type="PANTHER" id="PTHR32089">
    <property type="entry name" value="METHYL-ACCEPTING CHEMOTAXIS PROTEIN MCPB"/>
    <property type="match status" value="1"/>
</dbReference>
<evidence type="ECO:0000259" key="13">
    <source>
        <dbReference type="PROSITE" id="PS50885"/>
    </source>
</evidence>
<keyword evidence="15" id="KW-1185">Reference proteome</keyword>
<keyword evidence="7 9" id="KW-0807">Transducer</keyword>
<protein>
    <submittedName>
        <fullName evidence="14">Methyl-accepting chemotaxis sensory transducer with Cache sensor</fullName>
    </submittedName>
</protein>
<evidence type="ECO:0000256" key="2">
    <source>
        <dbReference type="ARBA" id="ARBA00022475"/>
    </source>
</evidence>
<dbReference type="RefSeq" id="WP_144012586.1">
    <property type="nucleotide sequence ID" value="NZ_FUYA01000004.1"/>
</dbReference>
<evidence type="ECO:0000313" key="14">
    <source>
        <dbReference type="EMBL" id="SKA72044.1"/>
    </source>
</evidence>
<feature type="domain" description="HAMP" evidence="13">
    <location>
        <begin position="347"/>
        <end position="400"/>
    </location>
</feature>
<dbReference type="Gene3D" id="3.30.450.20">
    <property type="entry name" value="PAS domain"/>
    <property type="match status" value="2"/>
</dbReference>
<name>A0A1T4W404_9BACT</name>
<evidence type="ECO:0000256" key="7">
    <source>
        <dbReference type="ARBA" id="ARBA00023224"/>
    </source>
</evidence>
<keyword evidence="4 11" id="KW-0812">Transmembrane</keyword>
<dbReference type="InterPro" id="IPR033479">
    <property type="entry name" value="dCache_1"/>
</dbReference>
<evidence type="ECO:0000256" key="1">
    <source>
        <dbReference type="ARBA" id="ARBA00004651"/>
    </source>
</evidence>
<dbReference type="Gene3D" id="1.10.287.950">
    <property type="entry name" value="Methyl-accepting chemotaxis protein"/>
    <property type="match status" value="1"/>
</dbReference>
<dbReference type="GO" id="GO:0005886">
    <property type="term" value="C:plasma membrane"/>
    <property type="evidence" value="ECO:0007669"/>
    <property type="project" value="UniProtKB-SubCell"/>
</dbReference>
<dbReference type="PRINTS" id="PR00260">
    <property type="entry name" value="CHEMTRNSDUCR"/>
</dbReference>
<dbReference type="PROSITE" id="PS50111">
    <property type="entry name" value="CHEMOTAXIS_TRANSDUC_2"/>
    <property type="match status" value="1"/>
</dbReference>
<dbReference type="Pfam" id="PF00015">
    <property type="entry name" value="MCPsignal"/>
    <property type="match status" value="1"/>
</dbReference>
<feature type="domain" description="Methyl-accepting transducer" evidence="12">
    <location>
        <begin position="448"/>
        <end position="684"/>
    </location>
</feature>
<dbReference type="CDD" id="cd11386">
    <property type="entry name" value="MCP_signal"/>
    <property type="match status" value="1"/>
</dbReference>
<dbReference type="Proteomes" id="UP000189733">
    <property type="component" value="Unassembled WGS sequence"/>
</dbReference>